<evidence type="ECO:0000256" key="5">
    <source>
        <dbReference type="ARBA" id="ARBA00022840"/>
    </source>
</evidence>
<accession>A0A7S0VXN6</accession>
<protein>
    <recommendedName>
        <fullName evidence="13">Phosphagen kinase C-terminal domain-containing protein</fullName>
    </recommendedName>
</protein>
<keyword evidence="4 7" id="KW-0418">Kinase</keyword>
<evidence type="ECO:0000256" key="6">
    <source>
        <dbReference type="PROSITE-ProRule" id="PRU00842"/>
    </source>
</evidence>
<keyword evidence="2 7" id="KW-0808">Transferase</keyword>
<proteinExistence type="inferred from homology"/>
<evidence type="ECO:0000256" key="1">
    <source>
        <dbReference type="ARBA" id="ARBA00006798"/>
    </source>
</evidence>
<keyword evidence="5 7" id="KW-0067">ATP-binding</keyword>
<feature type="domain" description="Phosphagen kinase C-terminal" evidence="11">
    <location>
        <begin position="279"/>
        <end position="523"/>
    </location>
</feature>
<dbReference type="Gene3D" id="3.30.590.10">
    <property type="entry name" value="Glutamine synthetase/guanido kinase, catalytic domain"/>
    <property type="match status" value="2"/>
</dbReference>
<evidence type="ECO:0000256" key="4">
    <source>
        <dbReference type="ARBA" id="ARBA00022777"/>
    </source>
</evidence>
<gene>
    <name evidence="12" type="ORF">HTEP1355_LOCUS14102</name>
</gene>
<feature type="binding site" evidence="7">
    <location>
        <begin position="476"/>
        <end position="481"/>
    </location>
    <ligand>
        <name>ATP</name>
        <dbReference type="ChEBI" id="CHEBI:30616"/>
    </ligand>
</feature>
<name>A0A7S0VXN6_9CRYP</name>
<keyword evidence="3 7" id="KW-0547">Nucleotide-binding</keyword>
<feature type="binding site" evidence="7">
    <location>
        <begin position="447"/>
        <end position="451"/>
    </location>
    <ligand>
        <name>ATP</name>
        <dbReference type="ChEBI" id="CHEBI:30616"/>
    </ligand>
</feature>
<feature type="domain" description="Phosphagen kinase N-terminal" evidence="10">
    <location>
        <begin position="566"/>
        <end position="650"/>
    </location>
</feature>
<evidence type="ECO:0000256" key="3">
    <source>
        <dbReference type="ARBA" id="ARBA00022741"/>
    </source>
</evidence>
<feature type="binding site" evidence="7">
    <location>
        <begin position="848"/>
        <end position="852"/>
    </location>
    <ligand>
        <name>ATP</name>
        <dbReference type="ChEBI" id="CHEBI:30616"/>
    </ligand>
</feature>
<feature type="compositionally biased region" description="Low complexity" evidence="9">
    <location>
        <begin position="78"/>
        <end position="103"/>
    </location>
</feature>
<dbReference type="InterPro" id="IPR036802">
    <property type="entry name" value="ATP-guanido_PTrfase_N_sf"/>
</dbReference>
<comment type="caution">
    <text evidence="7">Lacks conserved residue(s) required for the propagation of feature annotation.</text>
</comment>
<feature type="binding site" evidence="7">
    <location>
        <begin position="282"/>
        <end position="286"/>
    </location>
    <ligand>
        <name>ATP</name>
        <dbReference type="ChEBI" id="CHEBI:30616"/>
    </ligand>
</feature>
<sequence length="939" mass="99691">MADDAGEAVPPPVEEGGAVGGAEAPAAEAPEAGGEAAAEAPAAAQEETPPQAAGEGEQAGGEAAPAEAPAAEDPPPEGGAAPAEAAADGGEAPPEDGAAAAPGDAPPPAEAASGEGGAAGGEGAAVAAEAEVVAGFKLPKIEDAFDAWLAAQLEASPADEKDTDEFKYITFTELPPFTDAHKSLMRQVLTPELFEKLKGVKSSKGYTLSNGMQAGVLRPHLGVGFTAGDEECFELFKEVIYPIVEGWHKFDPATQEHKSDLDPAKVTMTEEQAALFQKYVKSTRVRAARNISGYSLPAGSSKEDRLAVEGVLKQAFEGLPAELQGTYYPLGGLTAEQETALQAGGFLFQKPGPMQLLGAAGAGRDWPEGRGIFHNESKTVLCWCNEEDQCRIIAMEDGGDVKGVFGRFCALSDAIKAAAEANGKSLMYDEKLGFLGTCPSNLGTGLRASVMIVLPELNKDVHKLEEICAGFDLQPRGSSGEHSAAVGGKWDISNKQRIGFSEVELVQKMVDGITKIIAMEEELAAKNGGGGGGPVGFSLPQIEAGFDAWLQGQLDASPADAKDTEEFRYLTFSELPPFTDLHKSLMRKTMTAELFEKLKDVKSSKGYTLSNGMQAGVLRPHLGVGFTAGDEECFEVFKEVIYPIVQGWHKFDPYTQTHKSDLNPENLTFSRGQQVLFDKYVVSTRVRAARNISGFALPCGANPQERTGVENVLKEAFAAFDGELKGKYYPLGALSKADEDMLQSNGFLFQKPGPAQLLAVAGAARNWPDNRGIFHNDAKTALAWCNEEDHCRIISMQNGGDVWSVFARFCKISDTIKAAAVSNGAKLMESDRLGFLGTCPSNLGTGLRASVMIKLPELNKDPHMLEEICNEFDLQPRGSSGEHSAAVGAKWDISNKQRIGFTEVQLVQKMIDGITKIIAIEEKLASNPGMSPMQALKSV</sequence>
<dbReference type="SUPFAM" id="SSF55931">
    <property type="entry name" value="Glutamine synthetase/guanido kinase"/>
    <property type="match status" value="2"/>
</dbReference>
<comment type="similarity">
    <text evidence="1 6 8">Belongs to the ATP:guanido phosphotransferase family.</text>
</comment>
<dbReference type="InterPro" id="IPR022413">
    <property type="entry name" value="ATP-guanido_PTrfase_N"/>
</dbReference>
<evidence type="ECO:0000256" key="2">
    <source>
        <dbReference type="ARBA" id="ARBA00022679"/>
    </source>
</evidence>
<dbReference type="SUPFAM" id="SSF48034">
    <property type="entry name" value="Guanido kinase N-terminal domain"/>
    <property type="match status" value="2"/>
</dbReference>
<dbReference type="FunFam" id="1.10.135.10:FF:000003">
    <property type="entry name" value="Three-domain arginine kinase"/>
    <property type="match status" value="2"/>
</dbReference>
<organism evidence="12">
    <name type="scientific">Hemiselmis tepida</name>
    <dbReference type="NCBI Taxonomy" id="464990"/>
    <lineage>
        <taxon>Eukaryota</taxon>
        <taxon>Cryptophyceae</taxon>
        <taxon>Cryptomonadales</taxon>
        <taxon>Hemiselmidaceae</taxon>
        <taxon>Hemiselmis</taxon>
    </lineage>
</organism>
<dbReference type="GO" id="GO:0004054">
    <property type="term" value="F:arginine kinase activity"/>
    <property type="evidence" value="ECO:0007669"/>
    <property type="project" value="UniProtKB-ARBA"/>
</dbReference>
<dbReference type="GO" id="GO:0005615">
    <property type="term" value="C:extracellular space"/>
    <property type="evidence" value="ECO:0007669"/>
    <property type="project" value="TreeGrafter"/>
</dbReference>
<dbReference type="Gene3D" id="1.10.135.10">
    <property type="entry name" value="ATP:guanido phosphotransferase, N-terminal domain"/>
    <property type="match status" value="2"/>
</dbReference>
<dbReference type="PANTHER" id="PTHR11547:SF38">
    <property type="entry name" value="ARGININE KINASE 1-RELATED"/>
    <property type="match status" value="1"/>
</dbReference>
<dbReference type="AlphaFoldDB" id="A0A7S0VXN6"/>
<evidence type="ECO:0000256" key="8">
    <source>
        <dbReference type="RuleBase" id="RU000505"/>
    </source>
</evidence>
<feature type="domain" description="Phosphagen kinase N-terminal" evidence="10">
    <location>
        <begin position="165"/>
        <end position="249"/>
    </location>
</feature>
<dbReference type="PROSITE" id="PS51510">
    <property type="entry name" value="PHOSPHAGEN_KINASE_C"/>
    <property type="match status" value="2"/>
</dbReference>
<dbReference type="InterPro" id="IPR014746">
    <property type="entry name" value="Gln_synth/guanido_kin_cat_dom"/>
</dbReference>
<evidence type="ECO:0008006" key="13">
    <source>
        <dbReference type="Google" id="ProtNLM"/>
    </source>
</evidence>
<dbReference type="PANTHER" id="PTHR11547">
    <property type="entry name" value="ARGININE OR CREATINE KINASE"/>
    <property type="match status" value="1"/>
</dbReference>
<feature type="binding site" evidence="7">
    <location>
        <begin position="877"/>
        <end position="882"/>
    </location>
    <ligand>
        <name>ATP</name>
        <dbReference type="ChEBI" id="CHEBI:30616"/>
    </ligand>
</feature>
<feature type="binding site" evidence="7">
    <location>
        <position position="792"/>
    </location>
    <ligand>
        <name>ATP</name>
        <dbReference type="ChEBI" id="CHEBI:30616"/>
    </ligand>
</feature>
<evidence type="ECO:0000256" key="7">
    <source>
        <dbReference type="PROSITE-ProRule" id="PRU00843"/>
    </source>
</evidence>
<dbReference type="FunFam" id="3.30.590.10:FF:000006">
    <property type="entry name" value="Arginine kinase 1"/>
    <property type="match status" value="2"/>
</dbReference>
<evidence type="ECO:0000256" key="9">
    <source>
        <dbReference type="SAM" id="MobiDB-lite"/>
    </source>
</evidence>
<evidence type="ECO:0000313" key="12">
    <source>
        <dbReference type="EMBL" id="CAD8800429.1"/>
    </source>
</evidence>
<dbReference type="InterPro" id="IPR000749">
    <property type="entry name" value="ATP-guanido_PTrfase"/>
</dbReference>
<feature type="binding site" evidence="7">
    <location>
        <position position="391"/>
    </location>
    <ligand>
        <name>ATP</name>
        <dbReference type="ChEBI" id="CHEBI:30616"/>
    </ligand>
</feature>
<dbReference type="InterPro" id="IPR022414">
    <property type="entry name" value="ATP-guanido_PTrfase_cat"/>
</dbReference>
<evidence type="ECO:0000259" key="10">
    <source>
        <dbReference type="PROSITE" id="PS51509"/>
    </source>
</evidence>
<dbReference type="InterPro" id="IPR022415">
    <property type="entry name" value="ATP-guanido_PTrfase_AS"/>
</dbReference>
<dbReference type="Pfam" id="PF02807">
    <property type="entry name" value="ATP-gua_PtransN"/>
    <property type="match status" value="2"/>
</dbReference>
<reference evidence="12" key="1">
    <citation type="submission" date="2021-01" db="EMBL/GenBank/DDBJ databases">
        <authorList>
            <person name="Corre E."/>
            <person name="Pelletier E."/>
            <person name="Niang G."/>
            <person name="Scheremetjew M."/>
            <person name="Finn R."/>
            <person name="Kale V."/>
            <person name="Holt S."/>
            <person name="Cochrane G."/>
            <person name="Meng A."/>
            <person name="Brown T."/>
            <person name="Cohen L."/>
        </authorList>
    </citation>
    <scope>NUCLEOTIDE SEQUENCE</scope>
    <source>
        <strain evidence="12">CCMP443</strain>
    </source>
</reference>
<dbReference type="EMBL" id="HBFN01024349">
    <property type="protein sequence ID" value="CAD8800429.1"/>
    <property type="molecule type" value="Transcribed_RNA"/>
</dbReference>
<dbReference type="GO" id="GO:0046314">
    <property type="term" value="P:phosphocreatine biosynthetic process"/>
    <property type="evidence" value="ECO:0007669"/>
    <property type="project" value="InterPro"/>
</dbReference>
<feature type="binding site" evidence="7">
    <location>
        <begin position="683"/>
        <end position="687"/>
    </location>
    <ligand>
        <name>ATP</name>
        <dbReference type="ChEBI" id="CHEBI:30616"/>
    </ligand>
</feature>
<dbReference type="GO" id="GO:0004111">
    <property type="term" value="F:creatine kinase activity"/>
    <property type="evidence" value="ECO:0007669"/>
    <property type="project" value="InterPro"/>
</dbReference>
<dbReference type="Pfam" id="PF00217">
    <property type="entry name" value="ATP-gua_Ptrans"/>
    <property type="match status" value="2"/>
</dbReference>
<dbReference type="PROSITE" id="PS51509">
    <property type="entry name" value="PHOSPHAGEN_KINASE_N"/>
    <property type="match status" value="2"/>
</dbReference>
<dbReference type="PROSITE" id="PS00112">
    <property type="entry name" value="PHOSPHAGEN_KINASE"/>
    <property type="match status" value="2"/>
</dbReference>
<feature type="domain" description="Phosphagen kinase C-terminal" evidence="11">
    <location>
        <begin position="680"/>
        <end position="924"/>
    </location>
</feature>
<feature type="compositionally biased region" description="Low complexity" evidence="9">
    <location>
        <begin position="21"/>
        <end position="71"/>
    </location>
</feature>
<evidence type="ECO:0000259" key="11">
    <source>
        <dbReference type="PROSITE" id="PS51510"/>
    </source>
</evidence>
<dbReference type="GO" id="GO:0005524">
    <property type="term" value="F:ATP binding"/>
    <property type="evidence" value="ECO:0007669"/>
    <property type="project" value="UniProtKB-UniRule"/>
</dbReference>
<feature type="region of interest" description="Disordered" evidence="9">
    <location>
        <begin position="1"/>
        <end position="122"/>
    </location>
</feature>